<dbReference type="AlphaFoldDB" id="A0A6J4UBI3"/>
<reference evidence="1" key="1">
    <citation type="submission" date="2020-02" db="EMBL/GenBank/DDBJ databases">
        <authorList>
            <person name="Meier V. D."/>
        </authorList>
    </citation>
    <scope>NUCLEOTIDE SEQUENCE</scope>
    <source>
        <strain evidence="1">AVDCRST_MAG49</strain>
    </source>
</reference>
<organism evidence="1">
    <name type="scientific">uncultured Thermomicrobiales bacterium</name>
    <dbReference type="NCBI Taxonomy" id="1645740"/>
    <lineage>
        <taxon>Bacteria</taxon>
        <taxon>Pseudomonadati</taxon>
        <taxon>Thermomicrobiota</taxon>
        <taxon>Thermomicrobia</taxon>
        <taxon>Thermomicrobiales</taxon>
        <taxon>environmental samples</taxon>
    </lineage>
</organism>
<gene>
    <name evidence="1" type="ORF">AVDCRST_MAG49-1212</name>
</gene>
<name>A0A6J4UBI3_9BACT</name>
<protein>
    <submittedName>
        <fullName evidence="1">Uncharacterized protein</fullName>
    </submittedName>
</protein>
<sequence>MHASFDALATMGTELSDEQLAEAAGGLTWYEIFFLASEARLGI</sequence>
<proteinExistence type="predicted"/>
<evidence type="ECO:0000313" key="1">
    <source>
        <dbReference type="EMBL" id="CAA9545713.1"/>
    </source>
</evidence>
<accession>A0A6J4UBI3</accession>
<dbReference type="EMBL" id="CADCWG010000077">
    <property type="protein sequence ID" value="CAA9545713.1"/>
    <property type="molecule type" value="Genomic_DNA"/>
</dbReference>